<gene>
    <name evidence="2" type="ORF">B296_00015067</name>
</gene>
<evidence type="ECO:0000256" key="1">
    <source>
        <dbReference type="SAM" id="MobiDB-lite"/>
    </source>
</evidence>
<accession>A0A426ZLQ4</accession>
<dbReference type="EMBL" id="AMZH03006005">
    <property type="protein sequence ID" value="RRT64918.1"/>
    <property type="molecule type" value="Genomic_DNA"/>
</dbReference>
<evidence type="ECO:0000313" key="3">
    <source>
        <dbReference type="Proteomes" id="UP000287651"/>
    </source>
</evidence>
<evidence type="ECO:0000313" key="2">
    <source>
        <dbReference type="EMBL" id="RRT64918.1"/>
    </source>
</evidence>
<name>A0A426ZLQ4_ENSVE</name>
<organism evidence="2 3">
    <name type="scientific">Ensete ventricosum</name>
    <name type="common">Abyssinian banana</name>
    <name type="synonym">Musa ensete</name>
    <dbReference type="NCBI Taxonomy" id="4639"/>
    <lineage>
        <taxon>Eukaryota</taxon>
        <taxon>Viridiplantae</taxon>
        <taxon>Streptophyta</taxon>
        <taxon>Embryophyta</taxon>
        <taxon>Tracheophyta</taxon>
        <taxon>Spermatophyta</taxon>
        <taxon>Magnoliopsida</taxon>
        <taxon>Liliopsida</taxon>
        <taxon>Zingiberales</taxon>
        <taxon>Musaceae</taxon>
        <taxon>Ensete</taxon>
    </lineage>
</organism>
<reference evidence="2 3" key="1">
    <citation type="journal article" date="2014" name="Agronomy (Basel)">
        <title>A Draft Genome Sequence for Ensete ventricosum, the Drought-Tolerant Tree Against Hunger.</title>
        <authorList>
            <person name="Harrison J."/>
            <person name="Moore K.A."/>
            <person name="Paszkiewicz K."/>
            <person name="Jones T."/>
            <person name="Grant M."/>
            <person name="Ambacheew D."/>
            <person name="Muzemil S."/>
            <person name="Studholme D.J."/>
        </authorList>
    </citation>
    <scope>NUCLEOTIDE SEQUENCE [LARGE SCALE GENOMIC DNA]</scope>
</reference>
<dbReference type="Proteomes" id="UP000287651">
    <property type="component" value="Unassembled WGS sequence"/>
</dbReference>
<protein>
    <submittedName>
        <fullName evidence="2">Uncharacterized protein</fullName>
    </submittedName>
</protein>
<comment type="caution">
    <text evidence="2">The sequence shown here is derived from an EMBL/GenBank/DDBJ whole genome shotgun (WGS) entry which is preliminary data.</text>
</comment>
<feature type="compositionally biased region" description="Basic and acidic residues" evidence="1">
    <location>
        <begin position="31"/>
        <end position="52"/>
    </location>
</feature>
<proteinExistence type="predicted"/>
<sequence>MDKFEESFSGDDWVSDAEARRCDPGVGGEGKLPKERTQPEPDESKDKVETARRTQILKQVVERGEEAMTSPDGLIYPKAKH</sequence>
<dbReference type="AlphaFoldDB" id="A0A426ZLQ4"/>
<feature type="region of interest" description="Disordered" evidence="1">
    <location>
        <begin position="1"/>
        <end position="81"/>
    </location>
</feature>